<keyword evidence="7" id="KW-0963">Cytoplasm</keyword>
<feature type="binding site" evidence="7">
    <location>
        <position position="113"/>
    </location>
    <ligand>
        <name>tRNA</name>
        <dbReference type="ChEBI" id="CHEBI:17843"/>
    </ligand>
</feature>
<evidence type="ECO:0000256" key="3">
    <source>
        <dbReference type="ARBA" id="ARBA00022801"/>
    </source>
</evidence>
<name>A0A6L5Y9D7_9BACT</name>
<dbReference type="PROSITE" id="PS01196">
    <property type="entry name" value="PEPT_TRNA_HYDROL_2"/>
    <property type="match status" value="1"/>
</dbReference>
<protein>
    <recommendedName>
        <fullName evidence="6 7">Peptidyl-tRNA hydrolase</fullName>
        <shortName evidence="7">Pth</shortName>
        <ecNumber evidence="1 7">3.1.1.29</ecNumber>
    </recommendedName>
</protein>
<dbReference type="InterPro" id="IPR001328">
    <property type="entry name" value="Pept_tRNA_hydro"/>
</dbReference>
<dbReference type="InterPro" id="IPR036416">
    <property type="entry name" value="Pept_tRNA_hydro_sf"/>
</dbReference>
<gene>
    <name evidence="7" type="primary">pth</name>
    <name evidence="10" type="ORF">FYJ74_01420</name>
</gene>
<dbReference type="CDD" id="cd00462">
    <property type="entry name" value="PTH"/>
    <property type="match status" value="1"/>
</dbReference>
<keyword evidence="4 7" id="KW-0694">RNA-binding</keyword>
<dbReference type="SUPFAM" id="SSF53178">
    <property type="entry name" value="Peptidyl-tRNA hydrolase-like"/>
    <property type="match status" value="1"/>
</dbReference>
<comment type="caution">
    <text evidence="10">The sequence shown here is derived from an EMBL/GenBank/DDBJ whole genome shotgun (WGS) entry which is preliminary data.</text>
</comment>
<proteinExistence type="inferred from homology"/>
<feature type="binding site" evidence="7">
    <location>
        <position position="14"/>
    </location>
    <ligand>
        <name>tRNA</name>
        <dbReference type="ChEBI" id="CHEBI:17843"/>
    </ligand>
</feature>
<feature type="active site" description="Proton acceptor" evidence="7">
    <location>
        <position position="19"/>
    </location>
</feature>
<dbReference type="GO" id="GO:0072344">
    <property type="term" value="P:rescue of stalled ribosome"/>
    <property type="evidence" value="ECO:0007669"/>
    <property type="project" value="UniProtKB-UniRule"/>
</dbReference>
<dbReference type="GO" id="GO:0006515">
    <property type="term" value="P:protein quality control for misfolded or incompletely synthesized proteins"/>
    <property type="evidence" value="ECO:0007669"/>
    <property type="project" value="UniProtKB-UniRule"/>
</dbReference>
<sequence length="197" mass="21625">MRLIAGLGNPGTDYALTRHNVGWDVIDCLVNRLRAGEPSTKFGGACWGPLNVGGERVVFLKPYTYMNNSGVAVGEIARFYKIEPRNILVVVDDINLPLGRMRIRSKGSAGGHNGLKSVIAHLNSGDFPRLRLGVDPCPPRYDMAAWVTGRFSADDRRVIDRSIEKASAFCLEWCSSDAEKLMNRVNSCDVRSVNGEA</sequence>
<evidence type="ECO:0000256" key="4">
    <source>
        <dbReference type="ARBA" id="ARBA00022884"/>
    </source>
</evidence>
<dbReference type="GO" id="GO:0004045">
    <property type="term" value="F:peptidyl-tRNA hydrolase activity"/>
    <property type="evidence" value="ECO:0007669"/>
    <property type="project" value="UniProtKB-UniRule"/>
</dbReference>
<comment type="function">
    <text evidence="7">Catalyzes the release of premature peptidyl moieties from peptidyl-tRNA molecules trapped in stalled 50S ribosomal subunits, and thus maintains levels of free tRNAs and 50S ribosomes.</text>
</comment>
<feature type="binding site" evidence="7">
    <location>
        <position position="65"/>
    </location>
    <ligand>
        <name>tRNA</name>
        <dbReference type="ChEBI" id="CHEBI:17843"/>
    </ligand>
</feature>
<evidence type="ECO:0000313" key="11">
    <source>
        <dbReference type="Proteomes" id="UP000473699"/>
    </source>
</evidence>
<evidence type="ECO:0000313" key="10">
    <source>
        <dbReference type="EMBL" id="MST54715.1"/>
    </source>
</evidence>
<evidence type="ECO:0000256" key="6">
    <source>
        <dbReference type="ARBA" id="ARBA00050038"/>
    </source>
</evidence>
<comment type="similarity">
    <text evidence="5 7 9">Belongs to the PTH family.</text>
</comment>
<dbReference type="AlphaFoldDB" id="A0A6L5Y9D7"/>
<keyword evidence="2 7" id="KW-0820">tRNA-binding</keyword>
<feature type="binding site" evidence="7">
    <location>
        <position position="67"/>
    </location>
    <ligand>
        <name>tRNA</name>
        <dbReference type="ChEBI" id="CHEBI:17843"/>
    </ligand>
</feature>
<dbReference type="Pfam" id="PF01195">
    <property type="entry name" value="Pept_tRNA_hydro"/>
    <property type="match status" value="1"/>
</dbReference>
<feature type="site" description="Discriminates between blocked and unblocked aminoacyl-tRNA" evidence="7">
    <location>
        <position position="9"/>
    </location>
</feature>
<dbReference type="EMBL" id="VUNH01000001">
    <property type="protein sequence ID" value="MST54715.1"/>
    <property type="molecule type" value="Genomic_DNA"/>
</dbReference>
<dbReference type="InterPro" id="IPR018171">
    <property type="entry name" value="Pept_tRNA_hydro_CS"/>
</dbReference>
<comment type="subunit">
    <text evidence="7">Monomer.</text>
</comment>
<evidence type="ECO:0000256" key="5">
    <source>
        <dbReference type="ARBA" id="ARBA00038063"/>
    </source>
</evidence>
<evidence type="ECO:0000256" key="1">
    <source>
        <dbReference type="ARBA" id="ARBA00013260"/>
    </source>
</evidence>
<evidence type="ECO:0000256" key="8">
    <source>
        <dbReference type="RuleBase" id="RU000673"/>
    </source>
</evidence>
<dbReference type="PANTHER" id="PTHR17224:SF1">
    <property type="entry name" value="PEPTIDYL-TRNA HYDROLASE"/>
    <property type="match status" value="1"/>
</dbReference>
<evidence type="ECO:0000256" key="9">
    <source>
        <dbReference type="RuleBase" id="RU004320"/>
    </source>
</evidence>
<organism evidence="10 11">
    <name type="scientific">Pyramidobacter porci</name>
    <dbReference type="NCBI Taxonomy" id="2605789"/>
    <lineage>
        <taxon>Bacteria</taxon>
        <taxon>Thermotogati</taxon>
        <taxon>Synergistota</taxon>
        <taxon>Synergistia</taxon>
        <taxon>Synergistales</taxon>
        <taxon>Dethiosulfovibrionaceae</taxon>
        <taxon>Pyramidobacter</taxon>
    </lineage>
</organism>
<comment type="function">
    <text evidence="7">Hydrolyzes ribosome-free peptidyl-tRNAs (with 1 or more amino acids incorporated), which drop off the ribosome during protein synthesis, or as a result of ribosome stalling.</text>
</comment>
<dbReference type="Gene3D" id="3.40.50.1470">
    <property type="entry name" value="Peptidyl-tRNA hydrolase"/>
    <property type="match status" value="1"/>
</dbReference>
<feature type="site" description="Stabilizes the basic form of H active site to accept a proton" evidence="7">
    <location>
        <position position="92"/>
    </location>
</feature>
<comment type="catalytic activity">
    <reaction evidence="7 8">
        <text>an N-acyl-L-alpha-aminoacyl-tRNA + H2O = an N-acyl-L-amino acid + a tRNA + H(+)</text>
        <dbReference type="Rhea" id="RHEA:54448"/>
        <dbReference type="Rhea" id="RHEA-COMP:10123"/>
        <dbReference type="Rhea" id="RHEA-COMP:13883"/>
        <dbReference type="ChEBI" id="CHEBI:15377"/>
        <dbReference type="ChEBI" id="CHEBI:15378"/>
        <dbReference type="ChEBI" id="CHEBI:59874"/>
        <dbReference type="ChEBI" id="CHEBI:78442"/>
        <dbReference type="ChEBI" id="CHEBI:138191"/>
        <dbReference type="EC" id="3.1.1.29"/>
    </reaction>
</comment>
<dbReference type="EC" id="3.1.1.29" evidence="1 7"/>
<dbReference type="NCBIfam" id="TIGR00447">
    <property type="entry name" value="pth"/>
    <property type="match status" value="1"/>
</dbReference>
<reference evidence="10 11" key="1">
    <citation type="submission" date="2019-08" db="EMBL/GenBank/DDBJ databases">
        <title>In-depth cultivation of the pig gut microbiome towards novel bacterial diversity and tailored functional studies.</title>
        <authorList>
            <person name="Wylensek D."/>
            <person name="Hitch T.C.A."/>
            <person name="Clavel T."/>
        </authorList>
    </citation>
    <scope>NUCLEOTIDE SEQUENCE [LARGE SCALE GENOMIC DNA]</scope>
    <source>
        <strain evidence="10 11">SM-530-WT-4B</strain>
    </source>
</reference>
<accession>A0A6L5Y9D7</accession>
<keyword evidence="3 7" id="KW-0378">Hydrolase</keyword>
<dbReference type="FunFam" id="3.40.50.1470:FF:000001">
    <property type="entry name" value="Peptidyl-tRNA hydrolase"/>
    <property type="match status" value="1"/>
</dbReference>
<dbReference type="RefSeq" id="WP_154527833.1">
    <property type="nucleotide sequence ID" value="NZ_VUNH01000001.1"/>
</dbReference>
<keyword evidence="11" id="KW-1185">Reference proteome</keyword>
<dbReference type="Proteomes" id="UP000473699">
    <property type="component" value="Unassembled WGS sequence"/>
</dbReference>
<comment type="subcellular location">
    <subcellularLocation>
        <location evidence="7">Cytoplasm</location>
    </subcellularLocation>
</comment>
<dbReference type="GO" id="GO:0000049">
    <property type="term" value="F:tRNA binding"/>
    <property type="evidence" value="ECO:0007669"/>
    <property type="project" value="UniProtKB-UniRule"/>
</dbReference>
<dbReference type="GO" id="GO:0005737">
    <property type="term" value="C:cytoplasm"/>
    <property type="evidence" value="ECO:0007669"/>
    <property type="project" value="UniProtKB-SubCell"/>
</dbReference>
<evidence type="ECO:0000256" key="7">
    <source>
        <dbReference type="HAMAP-Rule" id="MF_00083"/>
    </source>
</evidence>
<dbReference type="HAMAP" id="MF_00083">
    <property type="entry name" value="Pept_tRNA_hydro_bact"/>
    <property type="match status" value="1"/>
</dbReference>
<evidence type="ECO:0000256" key="2">
    <source>
        <dbReference type="ARBA" id="ARBA00022555"/>
    </source>
</evidence>
<dbReference type="PROSITE" id="PS01195">
    <property type="entry name" value="PEPT_TRNA_HYDROL_1"/>
    <property type="match status" value="1"/>
</dbReference>
<dbReference type="PANTHER" id="PTHR17224">
    <property type="entry name" value="PEPTIDYL-TRNA HYDROLASE"/>
    <property type="match status" value="1"/>
</dbReference>